<keyword evidence="3" id="KW-1185">Reference proteome</keyword>
<dbReference type="Pfam" id="PF04101">
    <property type="entry name" value="Glyco_tran_28_C"/>
    <property type="match status" value="1"/>
</dbReference>
<proteinExistence type="predicted"/>
<accession>A0A2U2J501</accession>
<comment type="caution">
    <text evidence="2">The sequence shown here is derived from an EMBL/GenBank/DDBJ whole genome shotgun (WGS) entry which is preliminary data.</text>
</comment>
<gene>
    <name evidence="2" type="ORF">DF286_11550</name>
</gene>
<evidence type="ECO:0000313" key="3">
    <source>
        <dbReference type="Proteomes" id="UP000245916"/>
    </source>
</evidence>
<dbReference type="Gene3D" id="3.40.50.2000">
    <property type="entry name" value="Glycogen Phosphorylase B"/>
    <property type="match status" value="1"/>
</dbReference>
<keyword evidence="2" id="KW-0808">Transferase</keyword>
<dbReference type="AlphaFoldDB" id="A0A2U2J501"/>
<dbReference type="InterPro" id="IPR007235">
    <property type="entry name" value="Glyco_trans_28_C"/>
</dbReference>
<feature type="domain" description="Glycosyl transferase family 28 C-terminal" evidence="1">
    <location>
        <begin position="23"/>
        <end position="137"/>
    </location>
</feature>
<organism evidence="2 3">
    <name type="scientific">Allosphingosinicella humi</name>
    <dbReference type="NCBI Taxonomy" id="2068657"/>
    <lineage>
        <taxon>Bacteria</taxon>
        <taxon>Pseudomonadati</taxon>
        <taxon>Pseudomonadota</taxon>
        <taxon>Alphaproteobacteria</taxon>
        <taxon>Sphingomonadales</taxon>
        <taxon>Sphingomonadaceae</taxon>
        <taxon>Allosphingosinicella</taxon>
    </lineage>
</organism>
<protein>
    <submittedName>
        <fullName evidence="2">Glucuronosyltransferase</fullName>
    </submittedName>
</protein>
<reference evidence="2 3" key="1">
    <citation type="submission" date="2018-05" db="EMBL/GenBank/DDBJ databases">
        <title>Genome of Sphingosinicella humi QZX222.</title>
        <authorList>
            <person name="Qiao Z."/>
            <person name="Wang G."/>
        </authorList>
    </citation>
    <scope>NUCLEOTIDE SEQUENCE [LARGE SCALE GENOMIC DNA]</scope>
    <source>
        <strain evidence="2 3">QZX222</strain>
    </source>
</reference>
<dbReference type="EMBL" id="QFFF01000001">
    <property type="protein sequence ID" value="PWG03433.1"/>
    <property type="molecule type" value="Genomic_DNA"/>
</dbReference>
<dbReference type="GO" id="GO:0016758">
    <property type="term" value="F:hexosyltransferase activity"/>
    <property type="evidence" value="ECO:0007669"/>
    <property type="project" value="InterPro"/>
</dbReference>
<evidence type="ECO:0000313" key="2">
    <source>
        <dbReference type="EMBL" id="PWG03433.1"/>
    </source>
</evidence>
<dbReference type="SUPFAM" id="SSF53756">
    <property type="entry name" value="UDP-Glycosyltransferase/glycogen phosphorylase"/>
    <property type="match status" value="1"/>
</dbReference>
<sequence>MALAVAGRRSGGRSGLFRRRLVIFATVGTQLPFPRLVDALSRAAERHRLDIVAQTADASCSAPHIRHQAFFAPAEFADLATMASVIVGHAGIGTIITAQTRSKPVILYPRRAALGEHRNDHQMATARALAGIEGIYVAMDDQELENYLVRTDLVPACMSETCQRRDQLVDRLKSFIHEQR</sequence>
<name>A0A2U2J501_9SPHN</name>
<dbReference type="Proteomes" id="UP000245916">
    <property type="component" value="Unassembled WGS sequence"/>
</dbReference>
<evidence type="ECO:0000259" key="1">
    <source>
        <dbReference type="Pfam" id="PF04101"/>
    </source>
</evidence>